<evidence type="ECO:0000256" key="3">
    <source>
        <dbReference type="ARBA" id="ARBA00023012"/>
    </source>
</evidence>
<dbReference type="Gene3D" id="3.30.565.10">
    <property type="entry name" value="Histidine kinase-like ATPase, C-terminal domain"/>
    <property type="match status" value="1"/>
</dbReference>
<dbReference type="STRING" id="1122997.GCA_000425285_01068"/>
<feature type="compositionally biased region" description="Basic and acidic residues" evidence="4">
    <location>
        <begin position="311"/>
        <end position="323"/>
    </location>
</feature>
<keyword evidence="3" id="KW-0902">Two-component regulatory system</keyword>
<dbReference type="InterPro" id="IPR036890">
    <property type="entry name" value="HATPase_C_sf"/>
</dbReference>
<keyword evidence="2 7" id="KW-0418">Kinase</keyword>
<dbReference type="InterPro" id="IPR050482">
    <property type="entry name" value="Sensor_HK_TwoCompSys"/>
</dbReference>
<organism evidence="7 8">
    <name type="scientific">Acidipropionibacterium jensenii</name>
    <dbReference type="NCBI Taxonomy" id="1749"/>
    <lineage>
        <taxon>Bacteria</taxon>
        <taxon>Bacillati</taxon>
        <taxon>Actinomycetota</taxon>
        <taxon>Actinomycetes</taxon>
        <taxon>Propionibacteriales</taxon>
        <taxon>Propionibacteriaceae</taxon>
        <taxon>Acidipropionibacterium</taxon>
    </lineage>
</organism>
<feature type="transmembrane region" description="Helical" evidence="5">
    <location>
        <begin position="65"/>
        <end position="86"/>
    </location>
</feature>
<dbReference type="GO" id="GO:0000155">
    <property type="term" value="F:phosphorelay sensor kinase activity"/>
    <property type="evidence" value="ECO:0007669"/>
    <property type="project" value="InterPro"/>
</dbReference>
<evidence type="ECO:0000256" key="2">
    <source>
        <dbReference type="ARBA" id="ARBA00022777"/>
    </source>
</evidence>
<dbReference type="GO" id="GO:0046983">
    <property type="term" value="F:protein dimerization activity"/>
    <property type="evidence" value="ECO:0007669"/>
    <property type="project" value="InterPro"/>
</dbReference>
<evidence type="ECO:0000256" key="4">
    <source>
        <dbReference type="SAM" id="MobiDB-lite"/>
    </source>
</evidence>
<feature type="region of interest" description="Disordered" evidence="4">
    <location>
        <begin position="302"/>
        <end position="323"/>
    </location>
</feature>
<evidence type="ECO:0000313" key="7">
    <source>
        <dbReference type="EMBL" id="VEI02614.1"/>
    </source>
</evidence>
<keyword evidence="5" id="KW-0472">Membrane</keyword>
<proteinExistence type="predicted"/>
<keyword evidence="5" id="KW-1133">Transmembrane helix</keyword>
<name>A0A448NXE4_9ACTN</name>
<accession>A0A448NXE4</accession>
<dbReference type="InterPro" id="IPR011712">
    <property type="entry name" value="Sig_transdc_His_kin_sub3_dim/P"/>
</dbReference>
<dbReference type="Proteomes" id="UP000277858">
    <property type="component" value="Chromosome"/>
</dbReference>
<dbReference type="PANTHER" id="PTHR24421">
    <property type="entry name" value="NITRATE/NITRITE SENSOR PROTEIN NARX-RELATED"/>
    <property type="match status" value="1"/>
</dbReference>
<evidence type="ECO:0000256" key="1">
    <source>
        <dbReference type="ARBA" id="ARBA00022679"/>
    </source>
</evidence>
<reference evidence="7 8" key="1">
    <citation type="submission" date="2018-12" db="EMBL/GenBank/DDBJ databases">
        <authorList>
            <consortium name="Pathogen Informatics"/>
        </authorList>
    </citation>
    <scope>NUCLEOTIDE SEQUENCE [LARGE SCALE GENOMIC DNA]</scope>
    <source>
        <strain evidence="7 8">NCTC13652</strain>
    </source>
</reference>
<keyword evidence="1" id="KW-0808">Transferase</keyword>
<keyword evidence="8" id="KW-1185">Reference proteome</keyword>
<dbReference type="GO" id="GO:0016020">
    <property type="term" value="C:membrane"/>
    <property type="evidence" value="ECO:0007669"/>
    <property type="project" value="InterPro"/>
</dbReference>
<gene>
    <name evidence="7" type="ORF">NCTC13652_00793</name>
</gene>
<sequence length="323" mass="34623">MAFQGALLLFPGTDSTFATLAGLLPVASCSALGRWRSGASLTLAYLTLSCIAETRAVPPQSLRRVVFATFGWAFILSLTWLTTFGFHQLQRALKYKYASQRQQQQQIIARQLHDTALQSLSRISLIAASADASAQPDPNIRGSLEKVGDLARATADDLNEILIALRDPDPDLDSAFLNHSPLQEVLDSAAESLRGDGFQPVVVGSATGLALSPACHGCLVAGIREAARNIAKHGAPGICTLRLTVNAERRSVTFTAANQLATGRQESRVGGHGLIGMRERVAILNGRFSSMRSTSDPTTWLTSLSLPIGGDSHDSSDHRSHRR</sequence>
<dbReference type="Pfam" id="PF07730">
    <property type="entry name" value="HisKA_3"/>
    <property type="match status" value="1"/>
</dbReference>
<evidence type="ECO:0000259" key="6">
    <source>
        <dbReference type="Pfam" id="PF07730"/>
    </source>
</evidence>
<evidence type="ECO:0000256" key="5">
    <source>
        <dbReference type="SAM" id="Phobius"/>
    </source>
</evidence>
<keyword evidence="5" id="KW-0812">Transmembrane</keyword>
<evidence type="ECO:0000313" key="8">
    <source>
        <dbReference type="Proteomes" id="UP000277858"/>
    </source>
</evidence>
<protein>
    <submittedName>
        <fullName evidence="7">Sensory histidine kinase UhpB</fullName>
    </submittedName>
</protein>
<dbReference type="AlphaFoldDB" id="A0A448NXE4"/>
<dbReference type="Gene3D" id="1.20.5.1930">
    <property type="match status" value="1"/>
</dbReference>
<feature type="domain" description="Signal transduction histidine kinase subgroup 3 dimerisation and phosphoacceptor" evidence="6">
    <location>
        <begin position="108"/>
        <end position="168"/>
    </location>
</feature>
<dbReference type="EMBL" id="LR134473">
    <property type="protein sequence ID" value="VEI02614.1"/>
    <property type="molecule type" value="Genomic_DNA"/>
</dbReference>